<keyword evidence="3" id="KW-1185">Reference proteome</keyword>
<protein>
    <submittedName>
        <fullName evidence="2">Uncharacterized protein</fullName>
    </submittedName>
</protein>
<feature type="compositionally biased region" description="Basic residues" evidence="1">
    <location>
        <begin position="18"/>
        <end position="31"/>
    </location>
</feature>
<proteinExistence type="predicted"/>
<sequence length="86" mass="9631">MTDKDNQPENVVDLASVKRAKTATSKPRHVKKQEARAEKARKAEANRVRSGRSKAQKARDKAPTEKLHRLVDASRLNKTPDTDPDS</sequence>
<dbReference type="Proteomes" id="UP000032160">
    <property type="component" value="Chromosome I"/>
</dbReference>
<name>X5MDP7_9HYPH</name>
<gene>
    <name evidence="2" type="ORF">BN1012_Phect445</name>
</gene>
<dbReference type="InterPro" id="IPR025227">
    <property type="entry name" value="DUF4169"/>
</dbReference>
<evidence type="ECO:0000313" key="2">
    <source>
        <dbReference type="EMBL" id="CDO58659.1"/>
    </source>
</evidence>
<dbReference type="HOGENOM" id="CLU_2492117_0_0_5"/>
<feature type="compositionally biased region" description="Basic and acidic residues" evidence="1">
    <location>
        <begin position="32"/>
        <end position="47"/>
    </location>
</feature>
<feature type="compositionally biased region" description="Basic and acidic residues" evidence="1">
    <location>
        <begin position="57"/>
        <end position="72"/>
    </location>
</feature>
<dbReference type="Pfam" id="PF13770">
    <property type="entry name" value="DUF4169"/>
    <property type="match status" value="1"/>
</dbReference>
<organism evidence="2 3">
    <name type="scientific">Candidatus Phaeomarinibacter ectocarpi</name>
    <dbReference type="NCBI Taxonomy" id="1458461"/>
    <lineage>
        <taxon>Bacteria</taxon>
        <taxon>Pseudomonadati</taxon>
        <taxon>Pseudomonadota</taxon>
        <taxon>Alphaproteobacteria</taxon>
        <taxon>Hyphomicrobiales</taxon>
        <taxon>Parvibaculaceae</taxon>
        <taxon>Candidatus Phaeomarinibacter</taxon>
    </lineage>
</organism>
<feature type="region of interest" description="Disordered" evidence="1">
    <location>
        <begin position="1"/>
        <end position="86"/>
    </location>
</feature>
<dbReference type="AlphaFoldDB" id="X5MDP7"/>
<dbReference type="EMBL" id="HG966617">
    <property type="protein sequence ID" value="CDO58659.1"/>
    <property type="molecule type" value="Genomic_DNA"/>
</dbReference>
<dbReference type="RefSeq" id="WP_052535066.1">
    <property type="nucleotide sequence ID" value="NZ_HG966617.1"/>
</dbReference>
<dbReference type="KEGG" id="pect:BN1012_Phect445"/>
<evidence type="ECO:0000313" key="3">
    <source>
        <dbReference type="Proteomes" id="UP000032160"/>
    </source>
</evidence>
<accession>X5MDP7</accession>
<evidence type="ECO:0000256" key="1">
    <source>
        <dbReference type="SAM" id="MobiDB-lite"/>
    </source>
</evidence>
<reference evidence="2 3" key="1">
    <citation type="journal article" date="2014" name="Front. Genet.">
        <title>Genome and metabolic network of "Candidatus Phaeomarinobacter ectocarpi" Ec32, a new candidate genus of Alphaproteobacteria frequently associated with brown algae.</title>
        <authorList>
            <person name="Dittami S.M."/>
            <person name="Barbeyron T."/>
            <person name="Boyen C."/>
            <person name="Cambefort J."/>
            <person name="Collet G."/>
            <person name="Delage L."/>
            <person name="Gobet A."/>
            <person name="Groisillier A."/>
            <person name="Leblanc C."/>
            <person name="Michel G."/>
            <person name="Scornet D."/>
            <person name="Siegel A."/>
            <person name="Tapia J.E."/>
            <person name="Tonon T."/>
        </authorList>
    </citation>
    <scope>NUCLEOTIDE SEQUENCE [LARGE SCALE GENOMIC DNA]</scope>
    <source>
        <strain evidence="2 3">Ec32</strain>
    </source>
</reference>